<dbReference type="Proteomes" id="UP000494040">
    <property type="component" value="Unassembled WGS sequence"/>
</dbReference>
<feature type="transmembrane region" description="Helical" evidence="8">
    <location>
        <begin position="25"/>
        <end position="45"/>
    </location>
</feature>
<dbReference type="InterPro" id="IPR018488">
    <property type="entry name" value="cNMP-bd_CS"/>
</dbReference>
<keyword evidence="8" id="KW-1133">Transmembrane helix</keyword>
<gene>
    <name evidence="10" type="primary">106663521</name>
</gene>
<dbReference type="KEGG" id="clec:106663521"/>
<evidence type="ECO:0000256" key="5">
    <source>
        <dbReference type="ARBA" id="ARBA00022741"/>
    </source>
</evidence>
<dbReference type="GO" id="GO:0004862">
    <property type="term" value="F:cAMP-dependent protein kinase inhibitor activity"/>
    <property type="evidence" value="ECO:0007669"/>
    <property type="project" value="TreeGrafter"/>
</dbReference>
<dbReference type="PROSITE" id="PS00888">
    <property type="entry name" value="CNMP_BINDING_1"/>
    <property type="match status" value="1"/>
</dbReference>
<name>A0A8I6REY2_CIMLE</name>
<dbReference type="OrthoDB" id="417078at2759"/>
<proteinExistence type="inferred from homology"/>
<keyword evidence="8" id="KW-0812">Transmembrane</keyword>
<dbReference type="PANTHER" id="PTHR11635">
    <property type="entry name" value="CAMP-DEPENDENT PROTEIN KINASE REGULATORY CHAIN"/>
    <property type="match status" value="1"/>
</dbReference>
<feature type="domain" description="Cyclic nucleotide-binding" evidence="9">
    <location>
        <begin position="118"/>
        <end position="237"/>
    </location>
</feature>
<dbReference type="GO" id="GO:0005829">
    <property type="term" value="C:cytosol"/>
    <property type="evidence" value="ECO:0007669"/>
    <property type="project" value="TreeGrafter"/>
</dbReference>
<dbReference type="InterPro" id="IPR050503">
    <property type="entry name" value="cAMP-dep_PK_reg_su-like"/>
</dbReference>
<protein>
    <recommendedName>
        <fullName evidence="9">Cyclic nucleotide-binding domain-containing protein</fullName>
    </recommendedName>
</protein>
<dbReference type="GO" id="GO:0030552">
    <property type="term" value="F:cAMP binding"/>
    <property type="evidence" value="ECO:0007669"/>
    <property type="project" value="UniProtKB-KW"/>
</dbReference>
<dbReference type="PRINTS" id="PR00103">
    <property type="entry name" value="CAMPKINASE"/>
</dbReference>
<feature type="binding site" evidence="7">
    <location>
        <position position="196"/>
    </location>
    <ligand>
        <name>3',5'-cyclic AMP</name>
        <dbReference type="ChEBI" id="CHEBI:58165"/>
        <label>1</label>
    </ligand>
</feature>
<feature type="binding site" evidence="7">
    <location>
        <position position="318"/>
    </location>
    <ligand>
        <name>3',5'-cyclic AMP</name>
        <dbReference type="ChEBI" id="CHEBI:58165"/>
        <label>2</label>
    </ligand>
</feature>
<dbReference type="PROSITE" id="PS50042">
    <property type="entry name" value="CNMP_BINDING_3"/>
    <property type="match status" value="2"/>
</dbReference>
<dbReference type="PANTHER" id="PTHR11635:SF152">
    <property type="entry name" value="CAMP-DEPENDENT PROTEIN KINASE TYPE I REGULATORY SUBUNIT-RELATED"/>
    <property type="match status" value="1"/>
</dbReference>
<dbReference type="AlphaFoldDB" id="A0A8I6REY2"/>
<feature type="binding site" evidence="7">
    <location>
        <position position="187"/>
    </location>
    <ligand>
        <name>3',5'-cyclic AMP</name>
        <dbReference type="ChEBI" id="CHEBI:58165"/>
        <label>1</label>
    </ligand>
</feature>
<evidence type="ECO:0000256" key="7">
    <source>
        <dbReference type="PIRSR" id="PIRSR000548-1"/>
    </source>
</evidence>
<sequence>MKVVVNKNIHDVHIRLEFVYQNKQLLTAIFVSLLVIIGTILKLGLKNINRYVPVTPVQVSRSERRLAAEAESSKNHRRKAVVGETYNPEADKNGEIVKHHKTDAQRQNLQTNLKKILLLQNLYSEQFDQILDAFFLKTVKSGEYVIKEGDEGDYFYVIEKGTYSIIKEENGLPKVIQKYIDAGSFGELALLYSIPRSASVKAETEGLLWALDSKTFRRIIIKAAHKNRKAYLDMIKNVKILSHLTEKERMSLADNLVQKVYKDGEVILKEGDEANGMYFVIDGHVSISKNVNGKKVNMKSVEKGGYFGELALLTNAQRAATAVAKGKLTTAFLDAQAFSRLMGPCEDAMRANMEKYGIKKENIV</sequence>
<keyword evidence="2" id="KW-0597">Phosphoprotein</keyword>
<dbReference type="InterPro" id="IPR018490">
    <property type="entry name" value="cNMP-bd_dom_sf"/>
</dbReference>
<dbReference type="InterPro" id="IPR014710">
    <property type="entry name" value="RmlC-like_jellyroll"/>
</dbReference>
<comment type="similarity">
    <text evidence="1">Belongs to the cAMP-dependent kinase regulatory chain family.</text>
</comment>
<dbReference type="GO" id="GO:0034236">
    <property type="term" value="F:protein kinase A catalytic subunit binding"/>
    <property type="evidence" value="ECO:0007669"/>
    <property type="project" value="TreeGrafter"/>
</dbReference>
<evidence type="ECO:0000313" key="11">
    <source>
        <dbReference type="Proteomes" id="UP000494040"/>
    </source>
</evidence>
<accession>A0A8I6REY2</accession>
<evidence type="ECO:0000256" key="4">
    <source>
        <dbReference type="ARBA" id="ARBA00022737"/>
    </source>
</evidence>
<dbReference type="SUPFAM" id="SSF51206">
    <property type="entry name" value="cAMP-binding domain-like"/>
    <property type="match status" value="2"/>
</dbReference>
<dbReference type="InterPro" id="IPR012198">
    <property type="entry name" value="cAMP_dep_PK_reg_su"/>
</dbReference>
<evidence type="ECO:0000259" key="9">
    <source>
        <dbReference type="PROSITE" id="PS50042"/>
    </source>
</evidence>
<dbReference type="PIRSF" id="PIRSF000548">
    <property type="entry name" value="PK_regulatory"/>
    <property type="match status" value="1"/>
</dbReference>
<dbReference type="GO" id="GO:0005952">
    <property type="term" value="C:cAMP-dependent protein kinase complex"/>
    <property type="evidence" value="ECO:0007669"/>
    <property type="project" value="InterPro"/>
</dbReference>
<feature type="domain" description="Cyclic nucleotide-binding" evidence="9">
    <location>
        <begin position="240"/>
        <end position="359"/>
    </location>
</feature>
<keyword evidence="8" id="KW-0472">Membrane</keyword>
<dbReference type="SMART" id="SM00100">
    <property type="entry name" value="cNMP"/>
    <property type="match status" value="2"/>
</dbReference>
<dbReference type="Gene3D" id="2.60.120.10">
    <property type="entry name" value="Jelly Rolls"/>
    <property type="match status" value="2"/>
</dbReference>
<dbReference type="InterPro" id="IPR000595">
    <property type="entry name" value="cNMP-bd_dom"/>
</dbReference>
<dbReference type="OMA" id="VYSWSIN"/>
<evidence type="ECO:0000313" key="10">
    <source>
        <dbReference type="EnsemblMetazoa" id="XP_014243891.1"/>
    </source>
</evidence>
<feature type="binding site" evidence="7">
    <location>
        <position position="309"/>
    </location>
    <ligand>
        <name>3',5'-cyclic AMP</name>
        <dbReference type="ChEBI" id="CHEBI:58165"/>
        <label>2</label>
    </ligand>
</feature>
<evidence type="ECO:0000256" key="3">
    <source>
        <dbReference type="ARBA" id="ARBA00022566"/>
    </source>
</evidence>
<dbReference type="PROSITE" id="PS00889">
    <property type="entry name" value="CNMP_BINDING_2"/>
    <property type="match status" value="2"/>
</dbReference>
<keyword evidence="4" id="KW-0677">Repeat</keyword>
<dbReference type="Pfam" id="PF00027">
    <property type="entry name" value="cNMP_binding"/>
    <property type="match status" value="2"/>
</dbReference>
<evidence type="ECO:0000256" key="8">
    <source>
        <dbReference type="SAM" id="Phobius"/>
    </source>
</evidence>
<keyword evidence="3 7" id="KW-0116">cAMP-binding</keyword>
<keyword evidence="5 7" id="KW-0547">Nucleotide-binding</keyword>
<keyword evidence="11" id="KW-1185">Reference proteome</keyword>
<keyword evidence="6 7" id="KW-0114">cAMP</keyword>
<evidence type="ECO:0000256" key="6">
    <source>
        <dbReference type="ARBA" id="ARBA00023149"/>
    </source>
</evidence>
<evidence type="ECO:0000256" key="2">
    <source>
        <dbReference type="ARBA" id="ARBA00022553"/>
    </source>
</evidence>
<dbReference type="CDD" id="cd00038">
    <property type="entry name" value="CAP_ED"/>
    <property type="match status" value="2"/>
</dbReference>
<dbReference type="EnsemblMetazoa" id="XM_014388405.2">
    <property type="protein sequence ID" value="XP_014243891.1"/>
    <property type="gene ID" value="LOC106663521"/>
</dbReference>
<organism evidence="10 11">
    <name type="scientific">Cimex lectularius</name>
    <name type="common">Bed bug</name>
    <name type="synonym">Acanthia lectularia</name>
    <dbReference type="NCBI Taxonomy" id="79782"/>
    <lineage>
        <taxon>Eukaryota</taxon>
        <taxon>Metazoa</taxon>
        <taxon>Ecdysozoa</taxon>
        <taxon>Arthropoda</taxon>
        <taxon>Hexapoda</taxon>
        <taxon>Insecta</taxon>
        <taxon>Pterygota</taxon>
        <taxon>Neoptera</taxon>
        <taxon>Paraneoptera</taxon>
        <taxon>Hemiptera</taxon>
        <taxon>Heteroptera</taxon>
        <taxon>Panheteroptera</taxon>
        <taxon>Cimicomorpha</taxon>
        <taxon>Cimicidae</taxon>
        <taxon>Cimex</taxon>
    </lineage>
</organism>
<reference evidence="10" key="1">
    <citation type="submission" date="2022-01" db="UniProtKB">
        <authorList>
            <consortium name="EnsemblMetazoa"/>
        </authorList>
    </citation>
    <scope>IDENTIFICATION</scope>
</reference>
<evidence type="ECO:0000256" key="1">
    <source>
        <dbReference type="ARBA" id="ARBA00005753"/>
    </source>
</evidence>